<accession>A0A7W7YCH7</accession>
<evidence type="ECO:0000259" key="2">
    <source>
        <dbReference type="Pfam" id="PF07007"/>
    </source>
</evidence>
<dbReference type="Pfam" id="PF07007">
    <property type="entry name" value="LprI"/>
    <property type="match status" value="1"/>
</dbReference>
<proteinExistence type="predicted"/>
<protein>
    <submittedName>
        <fullName evidence="3">Uncharacterized protein YecT (DUF1311 family)</fullName>
    </submittedName>
</protein>
<evidence type="ECO:0000256" key="1">
    <source>
        <dbReference type="SAM" id="SignalP"/>
    </source>
</evidence>
<evidence type="ECO:0000313" key="3">
    <source>
        <dbReference type="EMBL" id="MBB5033641.1"/>
    </source>
</evidence>
<keyword evidence="1" id="KW-0732">Signal</keyword>
<sequence length="248" mass="27232">MRTAILALSLLLLTTALIGSAFAEDKPLTREAAKALFDKADHALNEAWAAAKKELSEADFNKLKEDQRAWVEHRDYLARSPQFTGTSGQDDLSLDAPEYLQAAAGLEDERTEWLKGLIQDWNVEGLTGAWSDSRGGSIQIVEKDGHLFFNIECVRGPTSHSGDLSGVAVWNSPIGWFSDKGLDKDKPDETNLSFVLSDKKLQITGANTGYYHGARAYFDGSYVRVKSLTPQEQAVVIKEAKSGEAPQQ</sequence>
<feature type="domain" description="Lysozyme inhibitor LprI-like N-terminal" evidence="2">
    <location>
        <begin position="30"/>
        <end position="114"/>
    </location>
</feature>
<feature type="signal peptide" evidence="1">
    <location>
        <begin position="1"/>
        <end position="23"/>
    </location>
</feature>
<dbReference type="InterPro" id="IPR009739">
    <property type="entry name" value="LprI-like_N"/>
</dbReference>
<dbReference type="Gene3D" id="1.20.1270.180">
    <property type="match status" value="1"/>
</dbReference>
<dbReference type="AlphaFoldDB" id="A0A7W7YCH7"/>
<reference evidence="3 4" key="1">
    <citation type="submission" date="2020-08" db="EMBL/GenBank/DDBJ databases">
        <title>Genomic Encyclopedia of Type Strains, Phase IV (KMG-IV): sequencing the most valuable type-strain genomes for metagenomic binning, comparative biology and taxonomic classification.</title>
        <authorList>
            <person name="Goeker M."/>
        </authorList>
    </citation>
    <scope>NUCLEOTIDE SEQUENCE [LARGE SCALE GENOMIC DNA]</scope>
    <source>
        <strain evidence="3 4">DSM 12252</strain>
    </source>
</reference>
<evidence type="ECO:0000313" key="4">
    <source>
        <dbReference type="Proteomes" id="UP000590740"/>
    </source>
</evidence>
<name>A0A7W7YCH7_9BACT</name>
<gene>
    <name evidence="3" type="ORF">HNQ65_003229</name>
</gene>
<keyword evidence="4" id="KW-1185">Reference proteome</keyword>
<dbReference type="RefSeq" id="WP_184340638.1">
    <property type="nucleotide sequence ID" value="NZ_JACHIG010000006.1"/>
</dbReference>
<comment type="caution">
    <text evidence="3">The sequence shown here is derived from an EMBL/GenBank/DDBJ whole genome shotgun (WGS) entry which is preliminary data.</text>
</comment>
<dbReference type="EMBL" id="JACHIG010000006">
    <property type="protein sequence ID" value="MBB5033641.1"/>
    <property type="molecule type" value="Genomic_DNA"/>
</dbReference>
<dbReference type="Proteomes" id="UP000590740">
    <property type="component" value="Unassembled WGS sequence"/>
</dbReference>
<organism evidence="3 4">
    <name type="scientific">Prosthecobacter vanneervenii</name>
    <dbReference type="NCBI Taxonomy" id="48466"/>
    <lineage>
        <taxon>Bacteria</taxon>
        <taxon>Pseudomonadati</taxon>
        <taxon>Verrucomicrobiota</taxon>
        <taxon>Verrucomicrobiia</taxon>
        <taxon>Verrucomicrobiales</taxon>
        <taxon>Verrucomicrobiaceae</taxon>
        <taxon>Prosthecobacter</taxon>
    </lineage>
</organism>
<feature type="chain" id="PRO_5031418480" evidence="1">
    <location>
        <begin position="24"/>
        <end position="248"/>
    </location>
</feature>